<dbReference type="InterPro" id="IPR036527">
    <property type="entry name" value="SCP2_sterol-bd_dom_sf"/>
</dbReference>
<dbReference type="SUPFAM" id="SSF55718">
    <property type="entry name" value="SCP-like"/>
    <property type="match status" value="1"/>
</dbReference>
<dbReference type="InterPro" id="IPR017519">
    <property type="entry name" value="CHP03085"/>
</dbReference>
<organism evidence="1 2">
    <name type="scientific">Nocardioides soli</name>
    <dbReference type="NCBI Taxonomy" id="1036020"/>
    <lineage>
        <taxon>Bacteria</taxon>
        <taxon>Bacillati</taxon>
        <taxon>Actinomycetota</taxon>
        <taxon>Actinomycetes</taxon>
        <taxon>Propionibacteriales</taxon>
        <taxon>Nocardioidaceae</taxon>
        <taxon>Nocardioides</taxon>
    </lineage>
</organism>
<protein>
    <submittedName>
        <fullName evidence="1">Uncharacterized protein (TIGR03085 family)</fullName>
    </submittedName>
</protein>
<dbReference type="EMBL" id="JACHWR010000001">
    <property type="protein sequence ID" value="MBB3040301.1"/>
    <property type="molecule type" value="Genomic_DNA"/>
</dbReference>
<dbReference type="NCBIfam" id="TIGR03085">
    <property type="entry name" value="TIGR03085 family metal-binding protein"/>
    <property type="match status" value="1"/>
</dbReference>
<dbReference type="AlphaFoldDB" id="A0A7W4VR77"/>
<proteinExistence type="predicted"/>
<evidence type="ECO:0000313" key="2">
    <source>
        <dbReference type="Proteomes" id="UP000589626"/>
    </source>
</evidence>
<name>A0A7W4VR77_9ACTN</name>
<dbReference type="SUPFAM" id="SSF109854">
    <property type="entry name" value="DinB/YfiT-like putative metalloenzymes"/>
    <property type="match status" value="1"/>
</dbReference>
<dbReference type="InterPro" id="IPR017517">
    <property type="entry name" value="Maleyloyr_isom"/>
</dbReference>
<gene>
    <name evidence="1" type="ORF">FHU40_000102</name>
</gene>
<dbReference type="RefSeq" id="WP_183590349.1">
    <property type="nucleotide sequence ID" value="NZ_JACHWR010000001.1"/>
</dbReference>
<dbReference type="InterPro" id="IPR034660">
    <property type="entry name" value="DinB/YfiT-like"/>
</dbReference>
<comment type="caution">
    <text evidence="1">The sequence shown here is derived from an EMBL/GenBank/DDBJ whole genome shotgun (WGS) entry which is preliminary data.</text>
</comment>
<keyword evidence="2" id="KW-1185">Reference proteome</keyword>
<reference evidence="1 2" key="1">
    <citation type="submission" date="2020-08" db="EMBL/GenBank/DDBJ databases">
        <title>Sequencing the genomes of 1000 actinobacteria strains.</title>
        <authorList>
            <person name="Klenk H.-P."/>
        </authorList>
    </citation>
    <scope>NUCLEOTIDE SEQUENCE [LARGE SCALE GENOMIC DNA]</scope>
    <source>
        <strain evidence="1 2">DSM 105498</strain>
    </source>
</reference>
<dbReference type="NCBIfam" id="TIGR03083">
    <property type="entry name" value="maleylpyruvate isomerase family mycothiol-dependent enzyme"/>
    <property type="match status" value="1"/>
</dbReference>
<dbReference type="Proteomes" id="UP000589626">
    <property type="component" value="Unassembled WGS sequence"/>
</dbReference>
<accession>A0A7W4VR77</accession>
<sequence length="209" mass="22743">MTDSLSRRERAALCDLALEVGADSPTLCAGWNAQDLVVHLLVRERRPLAAAGIVLSPFARFTDHASRSVGRREYDELVARLRSPGAMFAVPAVDRAANTLEFLVHHEDLRRGRTGWQPRSLDPADVDELWSRLARSMSFIGRRLPVPVVLRRRDTGATTVARAGDDPVTITGDVVELILFLFGRSAVVGLELDGPEDAVAALRAADLGA</sequence>
<evidence type="ECO:0000313" key="1">
    <source>
        <dbReference type="EMBL" id="MBB3040301.1"/>
    </source>
</evidence>